<comment type="subcellular location">
    <subcellularLocation>
        <location evidence="1">Cell membrane</location>
        <topology evidence="1">Lipid-anchor</topology>
    </subcellularLocation>
</comment>
<keyword evidence="4 6" id="KW-0732">Signal</keyword>
<accession>A0A0M0KM96</accession>
<dbReference type="InterPro" id="IPR051313">
    <property type="entry name" value="Bact_iron-sidero_bind"/>
</dbReference>
<feature type="compositionally biased region" description="Acidic residues" evidence="5">
    <location>
        <begin position="41"/>
        <end position="50"/>
    </location>
</feature>
<dbReference type="GO" id="GO:0005886">
    <property type="term" value="C:plasma membrane"/>
    <property type="evidence" value="ECO:0007669"/>
    <property type="project" value="UniProtKB-SubCell"/>
</dbReference>
<protein>
    <submittedName>
        <fullName evidence="8">ABC transporter substrate-binding protein</fullName>
    </submittedName>
</protein>
<dbReference type="PROSITE" id="PS50983">
    <property type="entry name" value="FE_B12_PBP"/>
    <property type="match status" value="1"/>
</dbReference>
<dbReference type="PANTHER" id="PTHR30532">
    <property type="entry name" value="IRON III DICITRATE-BINDING PERIPLASMIC PROTEIN"/>
    <property type="match status" value="1"/>
</dbReference>
<dbReference type="EMBL" id="LILD01000001">
    <property type="protein sequence ID" value="KOO39961.1"/>
    <property type="molecule type" value="Genomic_DNA"/>
</dbReference>
<comment type="caution">
    <text evidence="8">The sequence shown here is derived from an EMBL/GenBank/DDBJ whole genome shotgun (WGS) entry which is preliminary data.</text>
</comment>
<dbReference type="PROSITE" id="PS51257">
    <property type="entry name" value="PROKAR_LIPOPROTEIN"/>
    <property type="match status" value="1"/>
</dbReference>
<evidence type="ECO:0000256" key="3">
    <source>
        <dbReference type="ARBA" id="ARBA00022448"/>
    </source>
</evidence>
<feature type="chain" id="PRO_5044367323" evidence="6">
    <location>
        <begin position="28"/>
        <end position="327"/>
    </location>
</feature>
<dbReference type="Gene3D" id="3.40.50.1980">
    <property type="entry name" value="Nitrogenase molybdenum iron protein domain"/>
    <property type="match status" value="2"/>
</dbReference>
<proteinExistence type="inferred from homology"/>
<feature type="signal peptide" evidence="6">
    <location>
        <begin position="1"/>
        <end position="27"/>
    </location>
</feature>
<sequence>MMKINNGNVVILGMLLMVMLFSGCNGSAEETTDENAGGTDETVEPADGEATDGFPKTIHHAKGETVIESKPETVAILYFPYAEHLFAIDEASLVGGVVGLKSLQNFPVYEPFLASGEIIDLGDEANLEQIVELNPDVIIATEIDDKIYDQLEKITDTVMIPMSENWQETIIQVGAVVGEEEKAQQYIDSFNQKLTDIAATMEQTDQKGKTALFMMTWANGFNYYSGVRMAHYYEELGFEPFAELDDYGEIGLEGVSELDPDYIFLAEDFTETAETKLQDLEESPVWNQLTAVKHDHVYVVDTEMMGPLAMGQFKGLEVIEQIMSEAE</sequence>
<dbReference type="PANTHER" id="PTHR30532:SF24">
    <property type="entry name" value="FERRIC ENTEROBACTIN-BINDING PERIPLASMIC PROTEIN FEPB"/>
    <property type="match status" value="1"/>
</dbReference>
<name>A0A0M0KM96_ALKHA</name>
<dbReference type="GO" id="GO:0030288">
    <property type="term" value="C:outer membrane-bounded periplasmic space"/>
    <property type="evidence" value="ECO:0007669"/>
    <property type="project" value="TreeGrafter"/>
</dbReference>
<organism evidence="8">
    <name type="scientific">Halalkalibacterium halodurans</name>
    <name type="common">Bacillus halodurans</name>
    <dbReference type="NCBI Taxonomy" id="86665"/>
    <lineage>
        <taxon>Bacteria</taxon>
        <taxon>Bacillati</taxon>
        <taxon>Bacillota</taxon>
        <taxon>Bacilli</taxon>
        <taxon>Bacillales</taxon>
        <taxon>Bacillaceae</taxon>
        <taxon>Halalkalibacterium (ex Joshi et al. 2022)</taxon>
    </lineage>
</organism>
<dbReference type="InterPro" id="IPR002491">
    <property type="entry name" value="ABC_transptr_periplasmic_BD"/>
</dbReference>
<evidence type="ECO:0000256" key="2">
    <source>
        <dbReference type="ARBA" id="ARBA00008814"/>
    </source>
</evidence>
<keyword evidence="3" id="KW-0813">Transport</keyword>
<evidence type="ECO:0000313" key="8">
    <source>
        <dbReference type="EMBL" id="KOO39961.1"/>
    </source>
</evidence>
<feature type="domain" description="Fe/B12 periplasmic-binding" evidence="7">
    <location>
        <begin position="73"/>
        <end position="327"/>
    </location>
</feature>
<comment type="similarity">
    <text evidence="2">Belongs to the bacterial solute-binding protein 8 family.</text>
</comment>
<gene>
    <name evidence="8" type="ORF">AMD02_14710</name>
</gene>
<feature type="region of interest" description="Disordered" evidence="5">
    <location>
        <begin position="28"/>
        <end position="52"/>
    </location>
</feature>
<dbReference type="SUPFAM" id="SSF53807">
    <property type="entry name" value="Helical backbone' metal receptor"/>
    <property type="match status" value="1"/>
</dbReference>
<evidence type="ECO:0000259" key="7">
    <source>
        <dbReference type="PROSITE" id="PS50983"/>
    </source>
</evidence>
<evidence type="ECO:0000256" key="5">
    <source>
        <dbReference type="SAM" id="MobiDB-lite"/>
    </source>
</evidence>
<reference evidence="8" key="1">
    <citation type="submission" date="2015-08" db="EMBL/GenBank/DDBJ databases">
        <title>Complete DNA Sequence of Pseudomonas syringae pv. actinidiae, the Causal Agent of Kiwifruit Canker Disease.</title>
        <authorList>
            <person name="Rikkerink E.H.A."/>
            <person name="Fineran P.C."/>
        </authorList>
    </citation>
    <scope>NUCLEOTIDE SEQUENCE</scope>
    <source>
        <strain evidence="8">DSM 13666</strain>
    </source>
</reference>
<dbReference type="Pfam" id="PF01497">
    <property type="entry name" value="Peripla_BP_2"/>
    <property type="match status" value="1"/>
</dbReference>
<dbReference type="GO" id="GO:1901678">
    <property type="term" value="P:iron coordination entity transport"/>
    <property type="evidence" value="ECO:0007669"/>
    <property type="project" value="UniProtKB-ARBA"/>
</dbReference>
<dbReference type="PATRIC" id="fig|136160.3.peg.3413"/>
<evidence type="ECO:0000256" key="1">
    <source>
        <dbReference type="ARBA" id="ARBA00004193"/>
    </source>
</evidence>
<evidence type="ECO:0000256" key="4">
    <source>
        <dbReference type="ARBA" id="ARBA00022729"/>
    </source>
</evidence>
<dbReference type="AlphaFoldDB" id="A0A0M0KM96"/>
<evidence type="ECO:0000256" key="6">
    <source>
        <dbReference type="SAM" id="SignalP"/>
    </source>
</evidence>